<comment type="catalytic activity">
    <reaction evidence="10">
        <text>apo-[aryl-carrier protein] + CoA = holo-[aryl-carrier protein] + adenosine 3',5'-bisphosphate + H(+)</text>
        <dbReference type="Rhea" id="RHEA:48404"/>
        <dbReference type="Rhea" id="RHEA-COMP:15903"/>
        <dbReference type="Rhea" id="RHEA-COMP:17557"/>
        <dbReference type="ChEBI" id="CHEBI:15378"/>
        <dbReference type="ChEBI" id="CHEBI:29999"/>
        <dbReference type="ChEBI" id="CHEBI:57287"/>
        <dbReference type="ChEBI" id="CHEBI:58343"/>
        <dbReference type="ChEBI" id="CHEBI:64479"/>
    </reaction>
</comment>
<feature type="binding site" evidence="12">
    <location>
        <position position="33"/>
    </location>
    <ligand>
        <name>CoA</name>
        <dbReference type="ChEBI" id="CHEBI:57287"/>
    </ligand>
</feature>
<feature type="region of interest" description="Disordered" evidence="14">
    <location>
        <begin position="145"/>
        <end position="168"/>
    </location>
</feature>
<keyword evidence="13" id="KW-0479">Metal-binding</keyword>
<evidence type="ECO:0000256" key="1">
    <source>
        <dbReference type="ARBA" id="ARBA00003937"/>
    </source>
</evidence>
<dbReference type="GO" id="GO:0005886">
    <property type="term" value="C:plasma membrane"/>
    <property type="evidence" value="ECO:0007669"/>
    <property type="project" value="TreeGrafter"/>
</dbReference>
<keyword evidence="7" id="KW-0259">Enterobactin biosynthesis</keyword>
<dbReference type="Proteomes" id="UP001139477">
    <property type="component" value="Unassembled WGS sequence"/>
</dbReference>
<dbReference type="GO" id="GO:0000287">
    <property type="term" value="F:magnesium ion binding"/>
    <property type="evidence" value="ECO:0007669"/>
    <property type="project" value="InterPro"/>
</dbReference>
<evidence type="ECO:0000259" key="15">
    <source>
        <dbReference type="Pfam" id="PF01648"/>
    </source>
</evidence>
<dbReference type="PANTHER" id="PTHR38096">
    <property type="entry name" value="ENTEROBACTIN SYNTHASE COMPONENT D"/>
    <property type="match status" value="1"/>
</dbReference>
<feature type="binding site" evidence="13">
    <location>
        <position position="33"/>
    </location>
    <ligand>
        <name>Mg(2+)</name>
        <dbReference type="ChEBI" id="CHEBI:18420"/>
    </ligand>
</feature>
<dbReference type="SUPFAM" id="SSF56214">
    <property type="entry name" value="4'-phosphopantetheinyl transferase"/>
    <property type="match status" value="1"/>
</dbReference>
<evidence type="ECO:0000313" key="16">
    <source>
        <dbReference type="EMBL" id="MCP1168203.1"/>
    </source>
</evidence>
<gene>
    <name evidence="16" type="ORF">NHG85_06625</name>
</gene>
<evidence type="ECO:0000256" key="13">
    <source>
        <dbReference type="PIRSR" id="PIRSR603542-2"/>
    </source>
</evidence>
<evidence type="ECO:0000256" key="3">
    <source>
        <dbReference type="ARBA" id="ARBA00008342"/>
    </source>
</evidence>
<dbReference type="GO" id="GO:0009366">
    <property type="term" value="C:enterobactin synthetase complex"/>
    <property type="evidence" value="ECO:0007669"/>
    <property type="project" value="InterPro"/>
</dbReference>
<evidence type="ECO:0000256" key="7">
    <source>
        <dbReference type="ARBA" id="ARBA00023191"/>
    </source>
</evidence>
<comment type="caution">
    <text evidence="16">The sequence shown here is derived from an EMBL/GenBank/DDBJ whole genome shotgun (WGS) entry which is preliminary data.</text>
</comment>
<dbReference type="PANTHER" id="PTHR38096:SF1">
    <property type="entry name" value="ENTEROBACTIN SYNTHASE COMPONENT D"/>
    <property type="match status" value="1"/>
</dbReference>
<keyword evidence="17" id="KW-1185">Reference proteome</keyword>
<feature type="binding site" evidence="12">
    <location>
        <position position="89"/>
    </location>
    <ligand>
        <name>CoA</name>
        <dbReference type="ChEBI" id="CHEBI:57287"/>
    </ligand>
</feature>
<comment type="pathway">
    <text evidence="2">Siderophore biosynthesis; enterobactin biosynthesis.</text>
</comment>
<evidence type="ECO:0000256" key="11">
    <source>
        <dbReference type="ARBA" id="ARBA00049191"/>
    </source>
</evidence>
<dbReference type="InterPro" id="IPR008278">
    <property type="entry name" value="4-PPantetheinyl_Trfase_dom"/>
</dbReference>
<evidence type="ECO:0000313" key="17">
    <source>
        <dbReference type="Proteomes" id="UP001139477"/>
    </source>
</evidence>
<evidence type="ECO:0000256" key="8">
    <source>
        <dbReference type="ARBA" id="ARBA00029894"/>
    </source>
</evidence>
<name>A0A9X2FV41_9RHOB</name>
<evidence type="ECO:0000256" key="4">
    <source>
        <dbReference type="ARBA" id="ARBA00011503"/>
    </source>
</evidence>
<keyword evidence="13" id="KW-0460">Magnesium</keyword>
<feature type="domain" description="4'-phosphopantetheinyl transferase" evidence="15">
    <location>
        <begin position="30"/>
        <end position="98"/>
    </location>
</feature>
<evidence type="ECO:0000256" key="14">
    <source>
        <dbReference type="SAM" id="MobiDB-lite"/>
    </source>
</evidence>
<organism evidence="16 17">
    <name type="scientific">Limimaricola litoreus</name>
    <dbReference type="NCBI Taxonomy" id="2955316"/>
    <lineage>
        <taxon>Bacteria</taxon>
        <taxon>Pseudomonadati</taxon>
        <taxon>Pseudomonadota</taxon>
        <taxon>Alphaproteobacteria</taxon>
        <taxon>Rhodobacterales</taxon>
        <taxon>Paracoccaceae</taxon>
        <taxon>Limimaricola</taxon>
    </lineage>
</organism>
<feature type="binding site" evidence="12">
    <location>
        <begin position="13"/>
        <end position="14"/>
    </location>
    <ligand>
        <name>CoA</name>
        <dbReference type="ChEBI" id="CHEBI:57287"/>
    </ligand>
</feature>
<comment type="catalytic activity">
    <reaction evidence="11">
        <text>apo-[peptidyl-carrier protein] + CoA = holo-[peptidyl-carrier protein] + adenosine 3',5'-bisphosphate + H(+)</text>
        <dbReference type="Rhea" id="RHEA:46228"/>
        <dbReference type="Rhea" id="RHEA-COMP:11479"/>
        <dbReference type="Rhea" id="RHEA-COMP:11480"/>
        <dbReference type="ChEBI" id="CHEBI:15378"/>
        <dbReference type="ChEBI" id="CHEBI:29999"/>
        <dbReference type="ChEBI" id="CHEBI:57287"/>
        <dbReference type="ChEBI" id="CHEBI:58343"/>
        <dbReference type="ChEBI" id="CHEBI:64479"/>
    </reaction>
</comment>
<evidence type="ECO:0000256" key="2">
    <source>
        <dbReference type="ARBA" id="ARBA00004993"/>
    </source>
</evidence>
<dbReference type="AlphaFoldDB" id="A0A9X2FV41"/>
<evidence type="ECO:0000256" key="12">
    <source>
        <dbReference type="PIRSR" id="PIRSR603542-1"/>
    </source>
</evidence>
<evidence type="ECO:0000256" key="5">
    <source>
        <dbReference type="ARBA" id="ARBA00019087"/>
    </source>
</evidence>
<keyword evidence="6 16" id="KW-0808">Transferase</keyword>
<evidence type="ECO:0000256" key="10">
    <source>
        <dbReference type="ARBA" id="ARBA00049176"/>
    </source>
</evidence>
<comment type="cofactor">
    <cofactor evidence="13">
        <name>Mg(2+)</name>
        <dbReference type="ChEBI" id="CHEBI:18420"/>
    </cofactor>
</comment>
<dbReference type="EMBL" id="JAMYXC010000096">
    <property type="protein sequence ID" value="MCP1168203.1"/>
    <property type="molecule type" value="Genomic_DNA"/>
</dbReference>
<evidence type="ECO:0000256" key="6">
    <source>
        <dbReference type="ARBA" id="ARBA00022679"/>
    </source>
</evidence>
<reference evidence="16" key="1">
    <citation type="submission" date="2022-06" db="EMBL/GenBank/DDBJ databases">
        <title>Limimaricola sediminis sp. nov., isolated from an intertidal sediment.</title>
        <authorList>
            <person name="Shao X."/>
        </authorList>
    </citation>
    <scope>NUCLEOTIDE SEQUENCE</scope>
    <source>
        <strain evidence="16">ASW11-118</strain>
    </source>
</reference>
<dbReference type="GO" id="GO:0008897">
    <property type="term" value="F:holo-[acyl-carrier-protein] synthase activity"/>
    <property type="evidence" value="ECO:0007669"/>
    <property type="project" value="InterPro"/>
</dbReference>
<feature type="non-terminal residue" evidence="16">
    <location>
        <position position="1"/>
    </location>
</feature>
<sequence length="168" mass="17227">SPHWPEGLHGSISHDTGLAVAALCQGGAAFGIDLASAAPLDRALWNEIATPQELDQGTTGFDRGEIARLVFSAKEAAYKAQFPASGAVLGFDAMRIEVGQGGLVARLMREAGPYAAGTAFRGGWARIGDRLVVLMQAPAPAAAAQPGFASGNTASPGRARMVRRAGVS</sequence>
<evidence type="ECO:0000256" key="9">
    <source>
        <dbReference type="ARBA" id="ARBA00031996"/>
    </source>
</evidence>
<accession>A0A9X2FV41</accession>
<comment type="similarity">
    <text evidence="3">Belongs to the P-Pant transferase superfamily. EntD family.</text>
</comment>
<comment type="subunit">
    <text evidence="4">EntB, EntD, EntE, and EntF form a multienzyme complex called enterobactin synthase.</text>
</comment>
<dbReference type="InterPro" id="IPR037143">
    <property type="entry name" value="4-PPantetheinyl_Trfase_dom_sf"/>
</dbReference>
<comment type="function">
    <text evidence="1">Involved in the biosynthesis of the siderophore enterobactin (enterochelin), which is a macrocyclic trimeric lactone of N-(2,3-dihydroxybenzoyl)-serine. The serine trilactone serves as a scaffolding for the three catechol functionalities that provide hexadentate coordination for the tightly ligated iron(2+) atoms. Plays an essential role in the assembly of the enterobactin by catalyzing the transfer of the 4'-phosphopantetheine (Ppant) moiety from coenzyme A to the apo-domains of both EntB (ArCP domain) and EntF (PCP domain) to yield their holo-forms which make them competent for the activation of 2,3-dihydroxybenzoate (DHB) and L-serine, respectively.</text>
</comment>
<dbReference type="InterPro" id="IPR003542">
    <property type="entry name" value="Enbac_synth_compD-like"/>
</dbReference>
<feature type="binding site" evidence="12">
    <location>
        <position position="79"/>
    </location>
    <ligand>
        <name>CoA</name>
        <dbReference type="ChEBI" id="CHEBI:57287"/>
    </ligand>
</feature>
<dbReference type="GO" id="GO:0009239">
    <property type="term" value="P:enterobactin biosynthetic process"/>
    <property type="evidence" value="ECO:0007669"/>
    <property type="project" value="UniProtKB-KW"/>
</dbReference>
<dbReference type="Pfam" id="PF01648">
    <property type="entry name" value="ACPS"/>
    <property type="match status" value="1"/>
</dbReference>
<proteinExistence type="inferred from homology"/>
<feature type="binding site" evidence="12">
    <location>
        <position position="75"/>
    </location>
    <ligand>
        <name>CoA</name>
        <dbReference type="ChEBI" id="CHEBI:57287"/>
    </ligand>
</feature>
<dbReference type="RefSeq" id="WP_253330952.1">
    <property type="nucleotide sequence ID" value="NZ_JAMYXC010000096.1"/>
</dbReference>
<protein>
    <recommendedName>
        <fullName evidence="5">Enterobactin synthase component D</fullName>
    </recommendedName>
    <alternativeName>
        <fullName evidence="8">4'-phosphopantetheinyl transferase EntD</fullName>
    </alternativeName>
    <alternativeName>
        <fullName evidence="9">Enterochelin synthase D</fullName>
    </alternativeName>
</protein>